<evidence type="ECO:0000313" key="2">
    <source>
        <dbReference type="EMBL" id="VYU23889.1"/>
    </source>
</evidence>
<gene>
    <name evidence="2" type="ORF">EFLFYP64_01666</name>
</gene>
<keyword evidence="1" id="KW-0472">Membrane</keyword>
<accession>A0A6N3D9W8</accession>
<evidence type="ECO:0000256" key="1">
    <source>
        <dbReference type="SAM" id="Phobius"/>
    </source>
</evidence>
<dbReference type="AlphaFoldDB" id="A0A6N3D9W8"/>
<proteinExistence type="predicted"/>
<dbReference type="EMBL" id="CACRTQ010000047">
    <property type="protein sequence ID" value="VYU23889.1"/>
    <property type="molecule type" value="Genomic_DNA"/>
</dbReference>
<feature type="transmembrane region" description="Helical" evidence="1">
    <location>
        <begin position="12"/>
        <end position="34"/>
    </location>
</feature>
<keyword evidence="1" id="KW-1133">Transmembrane helix</keyword>
<name>A0A6N3D9W8_ENTFC</name>
<organism evidence="2">
    <name type="scientific">Enterococcus faecium</name>
    <name type="common">Streptococcus faecium</name>
    <dbReference type="NCBI Taxonomy" id="1352"/>
    <lineage>
        <taxon>Bacteria</taxon>
        <taxon>Bacillati</taxon>
        <taxon>Bacillota</taxon>
        <taxon>Bacilli</taxon>
        <taxon>Lactobacillales</taxon>
        <taxon>Enterococcaceae</taxon>
        <taxon>Enterococcus</taxon>
    </lineage>
</organism>
<protein>
    <submittedName>
        <fullName evidence="2">Uncharacterized protein</fullName>
    </submittedName>
</protein>
<sequence length="58" mass="6885">MYKSKEFCYLRVEVLLLKLLVLLLFLVLVNTLRLSLQELVLVRAQLYQLFMLLVLEVS</sequence>
<keyword evidence="1" id="KW-0812">Transmembrane</keyword>
<reference evidence="2" key="1">
    <citation type="submission" date="2019-11" db="EMBL/GenBank/DDBJ databases">
        <authorList>
            <person name="Feng L."/>
        </authorList>
    </citation>
    <scope>NUCLEOTIDE SEQUENCE</scope>
    <source>
        <strain evidence="2">EFaeciumLFYP64</strain>
    </source>
</reference>